<dbReference type="AlphaFoldDB" id="A0A9Q1QL42"/>
<accession>A0A9Q1QL42</accession>
<dbReference type="EMBL" id="JAKOGI010000072">
    <property type="protein sequence ID" value="KAJ8445754.1"/>
    <property type="molecule type" value="Genomic_DNA"/>
</dbReference>
<name>A0A9Q1QL42_9CARY</name>
<gene>
    <name evidence="1" type="ORF">Cgig2_026081</name>
</gene>
<protein>
    <submittedName>
        <fullName evidence="1">Uncharacterized protein</fullName>
    </submittedName>
</protein>
<comment type="caution">
    <text evidence="1">The sequence shown here is derived from an EMBL/GenBank/DDBJ whole genome shotgun (WGS) entry which is preliminary data.</text>
</comment>
<dbReference type="Proteomes" id="UP001153076">
    <property type="component" value="Unassembled WGS sequence"/>
</dbReference>
<evidence type="ECO:0000313" key="2">
    <source>
        <dbReference type="Proteomes" id="UP001153076"/>
    </source>
</evidence>
<proteinExistence type="predicted"/>
<dbReference type="OrthoDB" id="265955at2759"/>
<keyword evidence="2" id="KW-1185">Reference proteome</keyword>
<reference evidence="1" key="1">
    <citation type="submission" date="2022-04" db="EMBL/GenBank/DDBJ databases">
        <title>Carnegiea gigantea Genome sequencing and assembly v2.</title>
        <authorList>
            <person name="Copetti D."/>
            <person name="Sanderson M.J."/>
            <person name="Burquez A."/>
            <person name="Wojciechowski M.F."/>
        </authorList>
    </citation>
    <scope>NUCLEOTIDE SEQUENCE</scope>
    <source>
        <strain evidence="1">SGP5-SGP5p</strain>
        <tissue evidence="1">Aerial part</tissue>
    </source>
</reference>
<evidence type="ECO:0000313" key="1">
    <source>
        <dbReference type="EMBL" id="KAJ8445754.1"/>
    </source>
</evidence>
<sequence>MSSHKCPKHDAHDFRNKHPFRVIGTRSEFSEPIDEGFYEFDLFHFCRPTKIWFIFATRMKLRMVSVSQKLGPHRTDRRLAPTIARSASPNTKWKSSSKREKRHVVPPVVDLTKNLDPNSTTLVDFPKASVATDWVLHRSSMPKVLARGKSRKRRVEFAWRKKIEKDVIMLAVPLEECSVKAEMKKHGNMMAEIDVVKKRRKRRKSQRFRIRVAPELKTESNPELHHMVSKGLTAKDAEEIHDDMNLHRCLDMTASTGIKVFGPEAKVNLDFQMYWWHDRCRPGKPKYFNRIRKSYIWNKYS</sequence>
<organism evidence="1 2">
    <name type="scientific">Carnegiea gigantea</name>
    <dbReference type="NCBI Taxonomy" id="171969"/>
    <lineage>
        <taxon>Eukaryota</taxon>
        <taxon>Viridiplantae</taxon>
        <taxon>Streptophyta</taxon>
        <taxon>Embryophyta</taxon>
        <taxon>Tracheophyta</taxon>
        <taxon>Spermatophyta</taxon>
        <taxon>Magnoliopsida</taxon>
        <taxon>eudicotyledons</taxon>
        <taxon>Gunneridae</taxon>
        <taxon>Pentapetalae</taxon>
        <taxon>Caryophyllales</taxon>
        <taxon>Cactineae</taxon>
        <taxon>Cactaceae</taxon>
        <taxon>Cactoideae</taxon>
        <taxon>Echinocereeae</taxon>
        <taxon>Carnegiea</taxon>
    </lineage>
</organism>